<protein>
    <submittedName>
        <fullName evidence="3">Tripartite tricarboxylate transporter substrate binding protein</fullName>
    </submittedName>
</protein>
<dbReference type="InterPro" id="IPR005064">
    <property type="entry name" value="BUG"/>
</dbReference>
<evidence type="ECO:0000313" key="4">
    <source>
        <dbReference type="Proteomes" id="UP000677537"/>
    </source>
</evidence>
<comment type="similarity">
    <text evidence="1">Belongs to the UPF0065 (bug) family.</text>
</comment>
<feature type="signal peptide" evidence="2">
    <location>
        <begin position="1"/>
        <end position="23"/>
    </location>
</feature>
<evidence type="ECO:0000256" key="1">
    <source>
        <dbReference type="ARBA" id="ARBA00006987"/>
    </source>
</evidence>
<keyword evidence="2" id="KW-0732">Signal</keyword>
<dbReference type="Gene3D" id="3.40.190.150">
    <property type="entry name" value="Bordetella uptake gene, domain 1"/>
    <property type="match status" value="1"/>
</dbReference>
<feature type="chain" id="PRO_5036868277" evidence="2">
    <location>
        <begin position="24"/>
        <end position="317"/>
    </location>
</feature>
<dbReference type="PANTHER" id="PTHR42928:SF5">
    <property type="entry name" value="BLR1237 PROTEIN"/>
    <property type="match status" value="1"/>
</dbReference>
<name>A0A940MX28_9PROT</name>
<comment type="caution">
    <text evidence="3">The sequence shown here is derived from an EMBL/GenBank/DDBJ whole genome shotgun (WGS) entry which is preliminary data.</text>
</comment>
<dbReference type="PANTHER" id="PTHR42928">
    <property type="entry name" value="TRICARBOXYLATE-BINDING PROTEIN"/>
    <property type="match status" value="1"/>
</dbReference>
<reference evidence="3" key="1">
    <citation type="submission" date="2021-03" db="EMBL/GenBank/DDBJ databases">
        <authorList>
            <person name="So Y."/>
        </authorList>
    </citation>
    <scope>NUCLEOTIDE SEQUENCE</scope>
    <source>
        <strain evidence="3">SG15</strain>
    </source>
</reference>
<dbReference type="RefSeq" id="WP_209375787.1">
    <property type="nucleotide sequence ID" value="NZ_JAGIZA010000013.1"/>
</dbReference>
<accession>A0A940MX28</accession>
<evidence type="ECO:0000256" key="2">
    <source>
        <dbReference type="SAM" id="SignalP"/>
    </source>
</evidence>
<dbReference type="Proteomes" id="UP000677537">
    <property type="component" value="Unassembled WGS sequence"/>
</dbReference>
<dbReference type="PIRSF" id="PIRSF017082">
    <property type="entry name" value="YflP"/>
    <property type="match status" value="1"/>
</dbReference>
<sequence>MIVTRRGAMGGLVGMGLSTPALAQGTYPSRTIRIIVPRAAGGGTDVLIRQLVPVLSAQLGQTVVVDNRADMTTVVGTEIVARSEPDGYTILAADNTFYFNPAIQKRLPYDTLKDFAGVTMLADSPVVLMAGPKAATKTLPDLIAAAKRDPGGVAYGSGGVGASTHFAGVLFCLKAGIEMTHVPYRSTGPLMSGLLAGDIGVMFNGPRALLSNEQLIGLATTARDPSLPNVKTFGEQGVPGVDVSSIWGIHVPAATPMPIRLRLRDAFAAALNDPSIGPALRDRGVYPIGDTPEAHQARTAEIVEQWVQISRTIDLSK</sequence>
<dbReference type="EMBL" id="JAGIZA010000013">
    <property type="protein sequence ID" value="MBP0494989.1"/>
    <property type="molecule type" value="Genomic_DNA"/>
</dbReference>
<dbReference type="AlphaFoldDB" id="A0A940MX28"/>
<keyword evidence="4" id="KW-1185">Reference proteome</keyword>
<dbReference type="InterPro" id="IPR042100">
    <property type="entry name" value="Bug_dom1"/>
</dbReference>
<evidence type="ECO:0000313" key="3">
    <source>
        <dbReference type="EMBL" id="MBP0494989.1"/>
    </source>
</evidence>
<dbReference type="Gene3D" id="3.40.190.10">
    <property type="entry name" value="Periplasmic binding protein-like II"/>
    <property type="match status" value="1"/>
</dbReference>
<proteinExistence type="inferred from homology"/>
<organism evidence="3 4">
    <name type="scientific">Roseomonas indoligenes</name>
    <dbReference type="NCBI Taxonomy" id="2820811"/>
    <lineage>
        <taxon>Bacteria</taxon>
        <taxon>Pseudomonadati</taxon>
        <taxon>Pseudomonadota</taxon>
        <taxon>Alphaproteobacteria</taxon>
        <taxon>Acetobacterales</taxon>
        <taxon>Roseomonadaceae</taxon>
        <taxon>Roseomonas</taxon>
    </lineage>
</organism>
<dbReference type="Pfam" id="PF03401">
    <property type="entry name" value="TctC"/>
    <property type="match status" value="1"/>
</dbReference>
<gene>
    <name evidence="3" type="ORF">J5Y10_19560</name>
</gene>